<dbReference type="EMBL" id="JAHESE010000014">
    <property type="protein sequence ID" value="MBT1709607.1"/>
    <property type="molecule type" value="Genomic_DNA"/>
</dbReference>
<evidence type="ECO:0000313" key="3">
    <source>
        <dbReference type="Proteomes" id="UP001319080"/>
    </source>
</evidence>
<dbReference type="RefSeq" id="WP_254085186.1">
    <property type="nucleotide sequence ID" value="NZ_JAHESE010000014.1"/>
</dbReference>
<organism evidence="2 3">
    <name type="scientific">Dawidia cretensis</name>
    <dbReference type="NCBI Taxonomy" id="2782350"/>
    <lineage>
        <taxon>Bacteria</taxon>
        <taxon>Pseudomonadati</taxon>
        <taxon>Bacteroidota</taxon>
        <taxon>Cytophagia</taxon>
        <taxon>Cytophagales</taxon>
        <taxon>Chryseotaleaceae</taxon>
        <taxon>Dawidia</taxon>
    </lineage>
</organism>
<dbReference type="Pfam" id="PF18962">
    <property type="entry name" value="Por_Secre_tail"/>
    <property type="match status" value="1"/>
</dbReference>
<evidence type="ECO:0000313" key="2">
    <source>
        <dbReference type="EMBL" id="MBT1709607.1"/>
    </source>
</evidence>
<protein>
    <submittedName>
        <fullName evidence="2">T9SS type A sorting domain-containing protein</fullName>
    </submittedName>
</protein>
<keyword evidence="3" id="KW-1185">Reference proteome</keyword>
<sequence>MRLWPVYTVLLILTLQQTTMGQSAGDYRTTGSGNWNTAATWQRYNGTSWLPASPPTNASGIITLQAGHTVTVPSGATVAADQLIVNSTLVIAAGGHLTLAHGTLGTDLTVSPGAQVQVSGVFQRNNLSTIDSQNDAARFSFLAGSEYRHGYTTTFGTLPYATWATTSTVVVQGYTSTTPLTADASWNQSIGNFIYNCSGSRSTVDYANNLRTIRGNFTMQHTGTGILQLSTNQNQAITIQGNFTAVVGRFVFATTGNAAIVTVQGNFAFNSAHTAGSYLTYTGNTTLNIHGDFTMNATNNGRLHLANAGTTGVATVNFSGNFNLIAGRIDELGANPTQATLRFVGSGLRTFANTGTITGYLNYYISPTTVLNVGTSPVISSSPATFRLAGTIIVGSLDPNGAIQTVSTAGNIRTNNTYRTYLPGSRVVYSGTGPQHMGNGQPAGADATTVIDNPNGVTLTSNVTINGALTLNSGSLDLSNHLLTMNGTIASTGGGLAGTALSKLTIGGTTGGSAGTLVFTPSAAHVGILTLNRTGVDAGVTLNSTLQVDSLFNLTNGVFTNTSGLTMRNHATIYRDNTASLVGVSPVVTGTYNVYYRTVTPASGPFVPMETGLELPTDATALGDLTVRPARDQNSVQLDKSITINGTLAVTRGTLLSGAFTITMKGSSWLLDNTGQFAPGTGTVIFDGNTVASGAISPTFNNIQLNTARSLTLTRNATVTGDITFQPGATFDQGTTTVILGGSNAQTISAGGVPISNINIAKTGGAGVQLSSTLNLTGLLQFVSPSANETLASNGHLVVRSTSDAADATGQGAIYRLASGNTVSGDVTVERYMSPEGRIYRYLSSPVTNATVAQWMDDFPITGRFRDPSPQQTICGEVVRTTTASMFYYNEAATGDTQAGYVAYPVAGAFSTNSPLQVGVGYSAYIRECTNPTVVDVTGPINQGIITFPVTYTATPNTDANGWNLVGNPYPATIDWDVTGWTRTRMSIIISIMDNGTGMMRYYEPGVTNDIPSGRIAPGQAFFVRATSANPVLRLQEIVKVTNTVEFFRERAPIEIPSFSLTLSDGSQYDAAYVKLVAEALPGFDSLDAPKLYNPTFSFSTLATDNRAMAINAISGLHCNDSFPLEMKDATAGSYTITLNTKVISGYQFLLTDHYLGKTVALKGNIYAFTIDEKEGSKDPHRFSVTVADDVLAGMSVSAPAVVDNATTAYTVNVAGTSTDVSYTLVNTAGTLIAGPVQGNGREIAFALPANALQDGTNKLTVSALGGCSPVALSTSVMVEKALLGWGVEENGGVLVKAYPNPVGDQLTLEVTDTDVKGIQFTTAMGQVVSDVPVVPGQAIYTVDVSALRSGLYLMIVDKKTIKKSYRLIKK</sequence>
<proteinExistence type="predicted"/>
<name>A0AAP2E0U7_9BACT</name>
<evidence type="ECO:0000259" key="1">
    <source>
        <dbReference type="Pfam" id="PF18962"/>
    </source>
</evidence>
<dbReference type="InterPro" id="IPR026444">
    <property type="entry name" value="Secre_tail"/>
</dbReference>
<gene>
    <name evidence="2" type="ORF">KK062_15295</name>
</gene>
<dbReference type="Proteomes" id="UP001319080">
    <property type="component" value="Unassembled WGS sequence"/>
</dbReference>
<accession>A0AAP2E0U7</accession>
<comment type="caution">
    <text evidence="2">The sequence shown here is derived from an EMBL/GenBank/DDBJ whole genome shotgun (WGS) entry which is preliminary data.</text>
</comment>
<dbReference type="NCBIfam" id="TIGR04183">
    <property type="entry name" value="Por_Secre_tail"/>
    <property type="match status" value="1"/>
</dbReference>
<feature type="domain" description="Secretion system C-terminal sorting" evidence="1">
    <location>
        <begin position="1299"/>
        <end position="1366"/>
    </location>
</feature>
<reference evidence="2 3" key="1">
    <citation type="submission" date="2021-05" db="EMBL/GenBank/DDBJ databases">
        <title>A Polyphasic approach of four new species of the genus Ohtaekwangia: Ohtaekwangia histidinii sp. nov., Ohtaekwangia cretensis sp. nov., Ohtaekwangia indiensis sp. nov., Ohtaekwangia reichenbachii sp. nov. from diverse environment.</title>
        <authorList>
            <person name="Octaviana S."/>
        </authorList>
    </citation>
    <scope>NUCLEOTIDE SEQUENCE [LARGE SCALE GENOMIC DNA]</scope>
    <source>
        <strain evidence="2 3">PWU5</strain>
    </source>
</reference>